<sequence length="204" mass="22354">MRPTSFVPMIAEISAEDAGEVPGLEAVISYWTGDRYSAEDWFRELNGLWGTAGFAVRRGGEVQGFVVYGPPERLARAARHPLGPIDEDAVLLAYAGGDARTRRRLLVRMLRDLRQRGVGRVEAIASDRGVSNHVPTSFLLESGWRPVRRAPYRMSYYTLAHIDLKSAVEVGELARALVGRVKLPGLKSPVPGALARSTGEQGSR</sequence>
<accession>A0A6J4QYC1</accession>
<gene>
    <name evidence="1" type="ORF">AVDCRST_MAG58-2029</name>
</gene>
<evidence type="ECO:0000313" key="1">
    <source>
        <dbReference type="EMBL" id="CAA9458849.1"/>
    </source>
</evidence>
<dbReference type="InterPro" id="IPR016181">
    <property type="entry name" value="Acyl_CoA_acyltransferase"/>
</dbReference>
<evidence type="ECO:0008006" key="2">
    <source>
        <dbReference type="Google" id="ProtNLM"/>
    </source>
</evidence>
<proteinExistence type="predicted"/>
<reference evidence="1" key="1">
    <citation type="submission" date="2020-02" db="EMBL/GenBank/DDBJ databases">
        <authorList>
            <person name="Meier V. D."/>
        </authorList>
    </citation>
    <scope>NUCLEOTIDE SEQUENCE</scope>
    <source>
        <strain evidence="1">AVDCRST_MAG58</strain>
    </source>
</reference>
<dbReference type="EMBL" id="CADCVF010000042">
    <property type="protein sequence ID" value="CAA9458849.1"/>
    <property type="molecule type" value="Genomic_DNA"/>
</dbReference>
<organism evidence="1">
    <name type="scientific">uncultured Rubrobacteraceae bacterium</name>
    <dbReference type="NCBI Taxonomy" id="349277"/>
    <lineage>
        <taxon>Bacteria</taxon>
        <taxon>Bacillati</taxon>
        <taxon>Actinomycetota</taxon>
        <taxon>Rubrobacteria</taxon>
        <taxon>Rubrobacterales</taxon>
        <taxon>Rubrobacteraceae</taxon>
        <taxon>environmental samples</taxon>
    </lineage>
</organism>
<dbReference type="SUPFAM" id="SSF55729">
    <property type="entry name" value="Acyl-CoA N-acyltransferases (Nat)"/>
    <property type="match status" value="1"/>
</dbReference>
<dbReference type="AlphaFoldDB" id="A0A6J4QYC1"/>
<protein>
    <recommendedName>
        <fullName evidence="2">N-acetyltransferase domain-containing protein</fullName>
    </recommendedName>
</protein>
<name>A0A6J4QYC1_9ACTN</name>